<feature type="chain" id="PRO_5028318799" evidence="1">
    <location>
        <begin position="25"/>
        <end position="162"/>
    </location>
</feature>
<dbReference type="AlphaFoldDB" id="A0A6V7U538"/>
<gene>
    <name evidence="2" type="ORF">MENT_LOCUS8519</name>
</gene>
<name>A0A6V7U538_MELEN</name>
<dbReference type="EMBL" id="CAJEWN010000036">
    <property type="protein sequence ID" value="CAD2146116.1"/>
    <property type="molecule type" value="Genomic_DNA"/>
</dbReference>
<proteinExistence type="predicted"/>
<protein>
    <submittedName>
        <fullName evidence="2">Uncharacterized protein</fullName>
    </submittedName>
</protein>
<dbReference type="Proteomes" id="UP000580250">
    <property type="component" value="Unassembled WGS sequence"/>
</dbReference>
<evidence type="ECO:0000313" key="3">
    <source>
        <dbReference type="Proteomes" id="UP000580250"/>
    </source>
</evidence>
<organism evidence="2 3">
    <name type="scientific">Meloidogyne enterolobii</name>
    <name type="common">Root-knot nematode worm</name>
    <name type="synonym">Meloidogyne mayaguensis</name>
    <dbReference type="NCBI Taxonomy" id="390850"/>
    <lineage>
        <taxon>Eukaryota</taxon>
        <taxon>Metazoa</taxon>
        <taxon>Ecdysozoa</taxon>
        <taxon>Nematoda</taxon>
        <taxon>Chromadorea</taxon>
        <taxon>Rhabditida</taxon>
        <taxon>Tylenchina</taxon>
        <taxon>Tylenchomorpha</taxon>
        <taxon>Tylenchoidea</taxon>
        <taxon>Meloidogynidae</taxon>
        <taxon>Meloidogyninae</taxon>
        <taxon>Meloidogyne</taxon>
    </lineage>
</organism>
<evidence type="ECO:0000256" key="1">
    <source>
        <dbReference type="SAM" id="SignalP"/>
    </source>
</evidence>
<feature type="signal peptide" evidence="1">
    <location>
        <begin position="1"/>
        <end position="24"/>
    </location>
</feature>
<comment type="caution">
    <text evidence="2">The sequence shown here is derived from an EMBL/GenBank/DDBJ whole genome shotgun (WGS) entry which is preliminary data.</text>
</comment>
<reference evidence="2 3" key="1">
    <citation type="submission" date="2020-08" db="EMBL/GenBank/DDBJ databases">
        <authorList>
            <person name="Koutsovoulos G."/>
            <person name="Danchin GJ E."/>
        </authorList>
    </citation>
    <scope>NUCLEOTIDE SEQUENCE [LARGE SCALE GENOMIC DNA]</scope>
</reference>
<dbReference type="OrthoDB" id="5848964at2759"/>
<keyword evidence="1" id="KW-0732">Signal</keyword>
<sequence>MPSKLLQYILLFTLIISLISLIEGCGFPSGGGGGGGCSCGGGGGGCGGGGVVVEEGVDVVDARSAAVQPHYKTDDTPCPQAAWKQVIEESITDNDAIASVNSIQTGLFRRYDDQRFLVVCATANEAKTGDATANKVHFSSSGDGYCNVVKNNVWCQAVALSA</sequence>
<evidence type="ECO:0000313" key="2">
    <source>
        <dbReference type="EMBL" id="CAD2146116.1"/>
    </source>
</evidence>
<accession>A0A6V7U538</accession>